<feature type="domain" description="At1g61320/AtMIF1 LRR" evidence="1">
    <location>
        <begin position="22"/>
        <end position="154"/>
    </location>
</feature>
<dbReference type="Pfam" id="PF23622">
    <property type="entry name" value="LRR_At1g61320_AtMIF1"/>
    <property type="match status" value="1"/>
</dbReference>
<evidence type="ECO:0000259" key="1">
    <source>
        <dbReference type="Pfam" id="PF23622"/>
    </source>
</evidence>
<proteinExistence type="predicted"/>
<sequence length="170" mass="19939">MKEAATTSILGKRWQFLWAELRSLEFRFYDWAESKENVDNWIQFALENNVKEVSLRMDYSQDDFYILREMMYSSSSLTSLYLEGCILDPQRTIKWWSLTKLEISGVNLPQSVVEKILSGCPVLNLLDLSECWGFTCIEINSQNLRELRIRDSEDEESEGFLQISAPYITH</sequence>
<dbReference type="InterPro" id="IPR032675">
    <property type="entry name" value="LRR_dom_sf"/>
</dbReference>
<dbReference type="PANTHER" id="PTHR31900">
    <property type="entry name" value="F-BOX/RNI SUPERFAMILY PROTEIN-RELATED"/>
    <property type="match status" value="1"/>
</dbReference>
<dbReference type="SUPFAM" id="SSF52047">
    <property type="entry name" value="RNI-like"/>
    <property type="match status" value="1"/>
</dbReference>
<keyword evidence="3" id="KW-1185">Reference proteome</keyword>
<dbReference type="AlphaFoldDB" id="A0AAV0FY24"/>
<evidence type="ECO:0000313" key="3">
    <source>
        <dbReference type="Proteomes" id="UP001152523"/>
    </source>
</evidence>
<reference evidence="2" key="1">
    <citation type="submission" date="2022-07" db="EMBL/GenBank/DDBJ databases">
        <authorList>
            <person name="Macas J."/>
            <person name="Novak P."/>
            <person name="Neumann P."/>
        </authorList>
    </citation>
    <scope>NUCLEOTIDE SEQUENCE</scope>
</reference>
<evidence type="ECO:0000313" key="2">
    <source>
        <dbReference type="EMBL" id="CAH9140395.1"/>
    </source>
</evidence>
<accession>A0AAV0FY24</accession>
<name>A0AAV0FY24_9ASTE</name>
<protein>
    <recommendedName>
        <fullName evidence="1">At1g61320/AtMIF1 LRR domain-containing protein</fullName>
    </recommendedName>
</protein>
<dbReference type="InterPro" id="IPR055357">
    <property type="entry name" value="LRR_At1g61320_AtMIF1"/>
</dbReference>
<dbReference type="Gene3D" id="3.80.10.10">
    <property type="entry name" value="Ribonuclease Inhibitor"/>
    <property type="match status" value="1"/>
</dbReference>
<dbReference type="EMBL" id="CAMAPF010001023">
    <property type="protein sequence ID" value="CAH9140395.1"/>
    <property type="molecule type" value="Genomic_DNA"/>
</dbReference>
<comment type="caution">
    <text evidence="2">The sequence shown here is derived from an EMBL/GenBank/DDBJ whole genome shotgun (WGS) entry which is preliminary data.</text>
</comment>
<dbReference type="Proteomes" id="UP001152523">
    <property type="component" value="Unassembled WGS sequence"/>
</dbReference>
<dbReference type="PANTHER" id="PTHR31900:SF32">
    <property type="entry name" value="F-BOX_RNI_FBD-LIKE DOMAIN PROTEIN"/>
    <property type="match status" value="1"/>
</dbReference>
<dbReference type="InterPro" id="IPR050232">
    <property type="entry name" value="FBL13/AtMIF1-like"/>
</dbReference>
<organism evidence="2 3">
    <name type="scientific">Cuscuta epithymum</name>
    <dbReference type="NCBI Taxonomy" id="186058"/>
    <lineage>
        <taxon>Eukaryota</taxon>
        <taxon>Viridiplantae</taxon>
        <taxon>Streptophyta</taxon>
        <taxon>Embryophyta</taxon>
        <taxon>Tracheophyta</taxon>
        <taxon>Spermatophyta</taxon>
        <taxon>Magnoliopsida</taxon>
        <taxon>eudicotyledons</taxon>
        <taxon>Gunneridae</taxon>
        <taxon>Pentapetalae</taxon>
        <taxon>asterids</taxon>
        <taxon>lamiids</taxon>
        <taxon>Solanales</taxon>
        <taxon>Convolvulaceae</taxon>
        <taxon>Cuscuteae</taxon>
        <taxon>Cuscuta</taxon>
        <taxon>Cuscuta subgen. Cuscuta</taxon>
    </lineage>
</organism>
<gene>
    <name evidence="2" type="ORF">CEPIT_LOCUS38311</name>
</gene>